<sequence>MPSMVHTLWNCPEPFNLLSGTNWQRYQCNVLYIVFSIFHNLPYILSLSSLSSHHKPRH</sequence>
<keyword evidence="1" id="KW-0812">Transmembrane</keyword>
<accession>A0A0A8YI36</accession>
<dbReference type="EMBL" id="GBRH01272284">
    <property type="protein sequence ID" value="JAD25611.1"/>
    <property type="molecule type" value="Transcribed_RNA"/>
</dbReference>
<feature type="transmembrane region" description="Helical" evidence="1">
    <location>
        <begin position="30"/>
        <end position="50"/>
    </location>
</feature>
<name>A0A0A8YI36_ARUDO</name>
<reference evidence="2" key="2">
    <citation type="journal article" date="2015" name="Data Brief">
        <title>Shoot transcriptome of the giant reed, Arundo donax.</title>
        <authorList>
            <person name="Barrero R.A."/>
            <person name="Guerrero F.D."/>
            <person name="Moolhuijzen P."/>
            <person name="Goolsby J.A."/>
            <person name="Tidwell J."/>
            <person name="Bellgard S.E."/>
            <person name="Bellgard M.I."/>
        </authorList>
    </citation>
    <scope>NUCLEOTIDE SEQUENCE</scope>
    <source>
        <tissue evidence="2">Shoot tissue taken approximately 20 cm above the soil surface</tissue>
    </source>
</reference>
<proteinExistence type="predicted"/>
<keyword evidence="1" id="KW-0472">Membrane</keyword>
<protein>
    <submittedName>
        <fullName evidence="2">Uncharacterized protein</fullName>
    </submittedName>
</protein>
<reference evidence="2" key="1">
    <citation type="submission" date="2014-09" db="EMBL/GenBank/DDBJ databases">
        <authorList>
            <person name="Magalhaes I.L.F."/>
            <person name="Oliveira U."/>
            <person name="Santos F.R."/>
            <person name="Vidigal T.H.D.A."/>
            <person name="Brescovit A.D."/>
            <person name="Santos A.J."/>
        </authorList>
    </citation>
    <scope>NUCLEOTIDE SEQUENCE</scope>
    <source>
        <tissue evidence="2">Shoot tissue taken approximately 20 cm above the soil surface</tissue>
    </source>
</reference>
<dbReference type="AlphaFoldDB" id="A0A0A8YI36"/>
<evidence type="ECO:0000256" key="1">
    <source>
        <dbReference type="SAM" id="Phobius"/>
    </source>
</evidence>
<evidence type="ECO:0000313" key="2">
    <source>
        <dbReference type="EMBL" id="JAD25611.1"/>
    </source>
</evidence>
<organism evidence="2">
    <name type="scientific">Arundo donax</name>
    <name type="common">Giant reed</name>
    <name type="synonym">Donax arundinaceus</name>
    <dbReference type="NCBI Taxonomy" id="35708"/>
    <lineage>
        <taxon>Eukaryota</taxon>
        <taxon>Viridiplantae</taxon>
        <taxon>Streptophyta</taxon>
        <taxon>Embryophyta</taxon>
        <taxon>Tracheophyta</taxon>
        <taxon>Spermatophyta</taxon>
        <taxon>Magnoliopsida</taxon>
        <taxon>Liliopsida</taxon>
        <taxon>Poales</taxon>
        <taxon>Poaceae</taxon>
        <taxon>PACMAD clade</taxon>
        <taxon>Arundinoideae</taxon>
        <taxon>Arundineae</taxon>
        <taxon>Arundo</taxon>
    </lineage>
</organism>
<keyword evidence="1" id="KW-1133">Transmembrane helix</keyword>